<protein>
    <submittedName>
        <fullName evidence="1">Uncharacterized protein</fullName>
    </submittedName>
</protein>
<evidence type="ECO:0000313" key="1">
    <source>
        <dbReference type="EMBL" id="KKL93031.1"/>
    </source>
</evidence>
<sequence>MKHNASERFFVSIQWGKGPHYFMGRPQEKTKALLAAQGNIDRLKKHLPRRGALPTVRVLEVVVEVPISRRHI</sequence>
<name>A0A0F9GR05_9ZZZZ</name>
<dbReference type="EMBL" id="LAZR01019304">
    <property type="protein sequence ID" value="KKL93031.1"/>
    <property type="molecule type" value="Genomic_DNA"/>
</dbReference>
<proteinExistence type="predicted"/>
<organism evidence="1">
    <name type="scientific">marine sediment metagenome</name>
    <dbReference type="NCBI Taxonomy" id="412755"/>
    <lineage>
        <taxon>unclassified sequences</taxon>
        <taxon>metagenomes</taxon>
        <taxon>ecological metagenomes</taxon>
    </lineage>
</organism>
<reference evidence="1" key="1">
    <citation type="journal article" date="2015" name="Nature">
        <title>Complex archaea that bridge the gap between prokaryotes and eukaryotes.</title>
        <authorList>
            <person name="Spang A."/>
            <person name="Saw J.H."/>
            <person name="Jorgensen S.L."/>
            <person name="Zaremba-Niedzwiedzka K."/>
            <person name="Martijn J."/>
            <person name="Lind A.E."/>
            <person name="van Eijk R."/>
            <person name="Schleper C."/>
            <person name="Guy L."/>
            <person name="Ettema T.J."/>
        </authorList>
    </citation>
    <scope>NUCLEOTIDE SEQUENCE</scope>
</reference>
<dbReference type="AlphaFoldDB" id="A0A0F9GR05"/>
<comment type="caution">
    <text evidence="1">The sequence shown here is derived from an EMBL/GenBank/DDBJ whole genome shotgun (WGS) entry which is preliminary data.</text>
</comment>
<accession>A0A0F9GR05</accession>
<gene>
    <name evidence="1" type="ORF">LCGC14_1878730</name>
</gene>